<comment type="caution">
    <text evidence="3">The sequence shown here is derived from an EMBL/GenBank/DDBJ whole genome shotgun (WGS) entry which is preliminary data.</text>
</comment>
<keyword evidence="4" id="KW-1185">Reference proteome</keyword>
<evidence type="ECO:0000313" key="3">
    <source>
        <dbReference type="EMBL" id="EJK67799.1"/>
    </source>
</evidence>
<protein>
    <submittedName>
        <fullName evidence="3">Uncharacterized protein</fullName>
    </submittedName>
</protein>
<feature type="transmembrane region" description="Helical" evidence="2">
    <location>
        <begin position="55"/>
        <end position="76"/>
    </location>
</feature>
<feature type="region of interest" description="Disordered" evidence="1">
    <location>
        <begin position="114"/>
        <end position="138"/>
    </location>
</feature>
<evidence type="ECO:0000313" key="4">
    <source>
        <dbReference type="Proteomes" id="UP000266841"/>
    </source>
</evidence>
<dbReference type="Proteomes" id="UP000266841">
    <property type="component" value="Unassembled WGS sequence"/>
</dbReference>
<gene>
    <name evidence="3" type="ORF">THAOC_11119</name>
</gene>
<dbReference type="Pfam" id="PF14108">
    <property type="entry name" value="ABA4-like"/>
    <property type="match status" value="1"/>
</dbReference>
<name>K0SS46_THAOC</name>
<dbReference type="EMBL" id="AGNL01012609">
    <property type="protein sequence ID" value="EJK67799.1"/>
    <property type="molecule type" value="Genomic_DNA"/>
</dbReference>
<keyword evidence="2" id="KW-0812">Transmembrane</keyword>
<sequence>MSEFRKTMVVEGLLPLPLLGGLDADELWPVCGLVLPTWALLAFAPRWAHTPTLTLVSPVLHAAIYALGVASVFVFGGDASSEVDFNSLEGVVTLFKVRGGRADPPRAEGCVFLPGSPGLSEDPQSPFGDVALSASQLD</sequence>
<accession>K0SS46</accession>
<evidence type="ECO:0000256" key="2">
    <source>
        <dbReference type="SAM" id="Phobius"/>
    </source>
</evidence>
<keyword evidence="2" id="KW-0472">Membrane</keyword>
<dbReference type="InterPro" id="IPR025461">
    <property type="entry name" value="ABA4-like"/>
</dbReference>
<dbReference type="OrthoDB" id="5523505at2759"/>
<keyword evidence="2" id="KW-1133">Transmembrane helix</keyword>
<organism evidence="3 4">
    <name type="scientific">Thalassiosira oceanica</name>
    <name type="common">Marine diatom</name>
    <dbReference type="NCBI Taxonomy" id="159749"/>
    <lineage>
        <taxon>Eukaryota</taxon>
        <taxon>Sar</taxon>
        <taxon>Stramenopiles</taxon>
        <taxon>Ochrophyta</taxon>
        <taxon>Bacillariophyta</taxon>
        <taxon>Coscinodiscophyceae</taxon>
        <taxon>Thalassiosirophycidae</taxon>
        <taxon>Thalassiosirales</taxon>
        <taxon>Thalassiosiraceae</taxon>
        <taxon>Thalassiosira</taxon>
    </lineage>
</organism>
<dbReference type="AlphaFoldDB" id="K0SS46"/>
<evidence type="ECO:0000256" key="1">
    <source>
        <dbReference type="SAM" id="MobiDB-lite"/>
    </source>
</evidence>
<proteinExistence type="predicted"/>
<reference evidence="3 4" key="1">
    <citation type="journal article" date="2012" name="Genome Biol.">
        <title>Genome and low-iron response of an oceanic diatom adapted to chronic iron limitation.</title>
        <authorList>
            <person name="Lommer M."/>
            <person name="Specht M."/>
            <person name="Roy A.S."/>
            <person name="Kraemer L."/>
            <person name="Andreson R."/>
            <person name="Gutowska M.A."/>
            <person name="Wolf J."/>
            <person name="Bergner S.V."/>
            <person name="Schilhabel M.B."/>
            <person name="Klostermeier U.C."/>
            <person name="Beiko R.G."/>
            <person name="Rosenstiel P."/>
            <person name="Hippler M."/>
            <person name="Laroche J."/>
        </authorList>
    </citation>
    <scope>NUCLEOTIDE SEQUENCE [LARGE SCALE GENOMIC DNA]</scope>
    <source>
        <strain evidence="3 4">CCMP1005</strain>
    </source>
</reference>